<gene>
    <name evidence="3" type="ORF">A2493_02610</name>
</gene>
<evidence type="ECO:0000313" key="3">
    <source>
        <dbReference type="EMBL" id="OGH86576.1"/>
    </source>
</evidence>
<name>A0A1F6NRL6_9BACT</name>
<keyword evidence="1" id="KW-0812">Transmembrane</keyword>
<reference evidence="3 4" key="1">
    <citation type="journal article" date="2016" name="Nat. Commun.">
        <title>Thousands of microbial genomes shed light on interconnected biogeochemical processes in an aquifer system.</title>
        <authorList>
            <person name="Anantharaman K."/>
            <person name="Brown C.T."/>
            <person name="Hug L.A."/>
            <person name="Sharon I."/>
            <person name="Castelle C.J."/>
            <person name="Probst A.J."/>
            <person name="Thomas B.C."/>
            <person name="Singh A."/>
            <person name="Wilkins M.J."/>
            <person name="Karaoz U."/>
            <person name="Brodie E.L."/>
            <person name="Williams K.H."/>
            <person name="Hubbard S.S."/>
            <person name="Banfield J.F."/>
        </authorList>
    </citation>
    <scope>NUCLEOTIDE SEQUENCE [LARGE SCALE GENOMIC DNA]</scope>
</reference>
<accession>A0A1F6NRL6</accession>
<keyword evidence="1" id="KW-0472">Membrane</keyword>
<dbReference type="AlphaFoldDB" id="A0A1F6NRL6"/>
<feature type="transmembrane region" description="Helical" evidence="1">
    <location>
        <begin position="112"/>
        <end position="135"/>
    </location>
</feature>
<feature type="domain" description="PDZ" evidence="2">
    <location>
        <begin position="195"/>
        <end position="234"/>
    </location>
</feature>
<feature type="transmembrane region" description="Helical" evidence="1">
    <location>
        <begin position="147"/>
        <end position="165"/>
    </location>
</feature>
<organism evidence="3 4">
    <name type="scientific">Candidatus Magasanikbacteria bacterium RIFOXYC12_FULL_33_11</name>
    <dbReference type="NCBI Taxonomy" id="1798701"/>
    <lineage>
        <taxon>Bacteria</taxon>
        <taxon>Candidatus Magasanikiibacteriota</taxon>
    </lineage>
</organism>
<dbReference type="InterPro" id="IPR036034">
    <property type="entry name" value="PDZ_sf"/>
</dbReference>
<dbReference type="EMBL" id="MFQW01000011">
    <property type="protein sequence ID" value="OGH86576.1"/>
    <property type="molecule type" value="Genomic_DNA"/>
</dbReference>
<feature type="transmembrane region" description="Helical" evidence="1">
    <location>
        <begin position="74"/>
        <end position="92"/>
    </location>
</feature>
<dbReference type="InterPro" id="IPR001478">
    <property type="entry name" value="PDZ"/>
</dbReference>
<comment type="caution">
    <text evidence="3">The sequence shown here is derived from an EMBL/GenBank/DDBJ whole genome shotgun (WGS) entry which is preliminary data.</text>
</comment>
<dbReference type="Gene3D" id="2.30.42.10">
    <property type="match status" value="1"/>
</dbReference>
<evidence type="ECO:0000313" key="4">
    <source>
        <dbReference type="Proteomes" id="UP000178349"/>
    </source>
</evidence>
<protein>
    <recommendedName>
        <fullName evidence="2">PDZ domain-containing protein</fullName>
    </recommendedName>
</protein>
<dbReference type="Proteomes" id="UP000178349">
    <property type="component" value="Unassembled WGS sequence"/>
</dbReference>
<dbReference type="SUPFAM" id="SSF50156">
    <property type="entry name" value="PDZ domain-like"/>
    <property type="match status" value="1"/>
</dbReference>
<evidence type="ECO:0000256" key="1">
    <source>
        <dbReference type="SAM" id="Phobius"/>
    </source>
</evidence>
<keyword evidence="1" id="KW-1133">Transmembrane helix</keyword>
<dbReference type="Pfam" id="PF00595">
    <property type="entry name" value="PDZ"/>
    <property type="match status" value="1"/>
</dbReference>
<sequence>MSWKNFMSSILSAFIGFVIGLLIGLIINSILYINQTLYVLVATFSTLLGIYLGIKFNKTKNVYYYIFKPNKINIILSLTISSAMYFFLIIFYRDRDFFNTLNFETINNIPSLLPIAIIISTIYFYPFSALVHFFYKENKKIIPKKTKLVIIALLLLFNPISLYWFTVKKIRMDLNNFYETCGVEILSIYDKSDLKNSGISKGDVIIGIDNIKISTISELETFLKIMSSTREVKVITKDNTFSTYPYLDEQDQHYKLGIKINQKMCEKNNF</sequence>
<feature type="transmembrane region" description="Helical" evidence="1">
    <location>
        <begin position="12"/>
        <end position="31"/>
    </location>
</feature>
<feature type="transmembrane region" description="Helical" evidence="1">
    <location>
        <begin position="37"/>
        <end position="54"/>
    </location>
</feature>
<evidence type="ECO:0000259" key="2">
    <source>
        <dbReference type="Pfam" id="PF00595"/>
    </source>
</evidence>
<proteinExistence type="predicted"/>